<feature type="non-terminal residue" evidence="1">
    <location>
        <position position="1"/>
    </location>
</feature>
<evidence type="ECO:0000313" key="2">
    <source>
        <dbReference type="Proteomes" id="UP000228952"/>
    </source>
</evidence>
<gene>
    <name evidence="1" type="ORF">COX64_01245</name>
</gene>
<reference evidence="2" key="1">
    <citation type="submission" date="2017-09" db="EMBL/GenBank/DDBJ databases">
        <title>Depth-based differentiation of microbial function through sediment-hosted aquifers and enrichment of novel symbionts in the deep terrestrial subsurface.</title>
        <authorList>
            <person name="Probst A.J."/>
            <person name="Ladd B."/>
            <person name="Jarett J.K."/>
            <person name="Geller-Mcgrath D.E."/>
            <person name="Sieber C.M.K."/>
            <person name="Emerson J.B."/>
            <person name="Anantharaman K."/>
            <person name="Thomas B.C."/>
            <person name="Malmstrom R."/>
            <person name="Stieglmeier M."/>
            <person name="Klingl A."/>
            <person name="Woyke T."/>
            <person name="Ryan C.M."/>
            <person name="Banfield J.F."/>
        </authorList>
    </citation>
    <scope>NUCLEOTIDE SEQUENCE [LARGE SCALE GENOMIC DNA]</scope>
</reference>
<dbReference type="AlphaFoldDB" id="A0A2M7W2M9"/>
<sequence length="128" mass="14392">REVQKDHKHLYTFLVPAIPCGVQFDTQMQVLRVEVKVPFDFHRKQLENPKHQAALQEAAVKTYKTPIQFVYIISKEQIVFKKEIVHNSSESPLLASNLTPVKVETASAANSLETAFDSVLGADVETLS</sequence>
<dbReference type="Proteomes" id="UP000228952">
    <property type="component" value="Unassembled WGS sequence"/>
</dbReference>
<comment type="caution">
    <text evidence="1">The sequence shown here is derived from an EMBL/GenBank/DDBJ whole genome shotgun (WGS) entry which is preliminary data.</text>
</comment>
<name>A0A2M7W2M9_9BACT</name>
<organism evidence="1 2">
    <name type="scientific">Candidatus Dojkabacteria bacterium CG_4_10_14_0_2_um_filter_Dojkabacteria_WS6_41_15</name>
    <dbReference type="NCBI Taxonomy" id="2014249"/>
    <lineage>
        <taxon>Bacteria</taxon>
        <taxon>Candidatus Dojkabacteria</taxon>
    </lineage>
</organism>
<protein>
    <submittedName>
        <fullName evidence="1">Uncharacterized protein</fullName>
    </submittedName>
</protein>
<accession>A0A2M7W2M9</accession>
<proteinExistence type="predicted"/>
<evidence type="ECO:0000313" key="1">
    <source>
        <dbReference type="EMBL" id="PJA15036.1"/>
    </source>
</evidence>
<dbReference type="EMBL" id="PFQB01000028">
    <property type="protein sequence ID" value="PJA15036.1"/>
    <property type="molecule type" value="Genomic_DNA"/>
</dbReference>